<dbReference type="PANTHER" id="PTHR31646">
    <property type="entry name" value="ALPHA-1,2-MANNOSYLTRANSFERASE MNN2"/>
    <property type="match status" value="1"/>
</dbReference>
<sequence>MSVIRLIGSRIRANKMYKRMTFRYLVVAIIIYVFVTILYYQDSLPDSIVSNGRKVWTSGPLEFSPDRYYFKLFDALSKYEPLPRPDIKEMRGEAGCHEGDISGASSEEVLRKASYQNLDSCMHPPNELLDDLKKKHTQFVEKMHLNLQVSPEDVKKLWPNERGIVTIGGGRFSVISISMLETLREMNSTLPVEVIVPPEDEGDDDYCDNVLPKLNAKCVFFSDVLPQDLISKLKIERYQYKLIGLLISSFREVLFLDADSLPLENIDRVFDKPLFKEKGLILWPDMWRRATTPAFYKVAGIEYDLSTRVRYMGDDISPISRYEDTSSKPDYKTEVPMHDLEGFIPDLSSESGQLLMNKVEHLSTLILATYYNVHSRWYYRMLSQGTSGEGDKETFVAAAYALNMTYYQVKTKLTLDGYRDHNADYHGISLYQHNFQQDYDQYQRAKRYVEENLEEFSVYNPKYSYNSDFMDSLMKPTKGNNVGVMFAHISYHKFDPYEMATEDIHMNKDREHFRAFTRYDVLKGFDLELFNYKAYQRYLCSPDSLPIDFKYYREKFNNEERNNMCKYLDDRVEFLNQTHQEYLGNS</sequence>
<evidence type="ECO:0000256" key="5">
    <source>
        <dbReference type="ARBA" id="ARBA00023034"/>
    </source>
</evidence>
<dbReference type="GO" id="GO:0046354">
    <property type="term" value="P:mannan biosynthetic process"/>
    <property type="evidence" value="ECO:0007669"/>
    <property type="project" value="TreeGrafter"/>
</dbReference>
<evidence type="ECO:0000256" key="7">
    <source>
        <dbReference type="SAM" id="Phobius"/>
    </source>
</evidence>
<dbReference type="Gene3D" id="3.90.550.10">
    <property type="entry name" value="Spore Coat Polysaccharide Biosynthesis Protein SpsA, Chain A"/>
    <property type="match status" value="1"/>
</dbReference>
<keyword evidence="7" id="KW-1133">Transmembrane helix</keyword>
<dbReference type="InterPro" id="IPR029044">
    <property type="entry name" value="Nucleotide-diphossugar_trans"/>
</dbReference>
<evidence type="ECO:0000256" key="1">
    <source>
        <dbReference type="ARBA" id="ARBA00004555"/>
    </source>
</evidence>
<keyword evidence="7" id="KW-0472">Membrane</keyword>
<comment type="subcellular location">
    <subcellularLocation>
        <location evidence="1">Golgi apparatus</location>
    </subcellularLocation>
</comment>
<dbReference type="EMBL" id="CP058605">
    <property type="protein sequence ID" value="QLG71539.1"/>
    <property type="molecule type" value="Genomic_DNA"/>
</dbReference>
<dbReference type="Proteomes" id="UP000509704">
    <property type="component" value="Chromosome 2"/>
</dbReference>
<gene>
    <name evidence="8" type="ORF">HG535_0B05830</name>
</gene>
<name>A0A7H9B0P0_ZYGMR</name>
<dbReference type="GeneID" id="59235201"/>
<keyword evidence="6" id="KW-0325">Glycoprotein</keyword>
<reference evidence="8 9" key="1">
    <citation type="submission" date="2020-07" db="EMBL/GenBank/DDBJ databases">
        <title>The yeast mating-type switching endonuclease HO is a domesticated member of an unorthodox homing genetic element family.</title>
        <authorList>
            <person name="Coughlan A.Y."/>
            <person name="Lombardi L."/>
            <person name="Braun-Galleani S."/>
            <person name="Martos A.R."/>
            <person name="Galeote V."/>
            <person name="Bigey F."/>
            <person name="Dequin S."/>
            <person name="Byrne K.P."/>
            <person name="Wolfe K.H."/>
        </authorList>
    </citation>
    <scope>NUCLEOTIDE SEQUENCE [LARGE SCALE GENOMIC DNA]</scope>
    <source>
        <strain evidence="8 9">NRRL Y-6702</strain>
    </source>
</reference>
<dbReference type="KEGG" id="zmk:HG535_0B05830"/>
<comment type="pathway">
    <text evidence="2">Protein modification; protein glycosylation.</text>
</comment>
<feature type="transmembrane region" description="Helical" evidence="7">
    <location>
        <begin position="21"/>
        <end position="40"/>
    </location>
</feature>
<keyword evidence="4" id="KW-0808">Transferase</keyword>
<accession>A0A7H9B0P0</accession>
<evidence type="ECO:0000313" key="8">
    <source>
        <dbReference type="EMBL" id="QLG71539.1"/>
    </source>
</evidence>
<keyword evidence="9" id="KW-1185">Reference proteome</keyword>
<dbReference type="PANTHER" id="PTHR31646:SF6">
    <property type="entry name" value="ALPHA-1,2-MANNOSYLTRANSFERASE MNN5"/>
    <property type="match status" value="1"/>
</dbReference>
<evidence type="ECO:0000256" key="4">
    <source>
        <dbReference type="ARBA" id="ARBA00022679"/>
    </source>
</evidence>
<dbReference type="GO" id="GO:0000026">
    <property type="term" value="F:alpha-1,2-mannosyltransferase activity"/>
    <property type="evidence" value="ECO:0007669"/>
    <property type="project" value="TreeGrafter"/>
</dbReference>
<dbReference type="OrthoDB" id="430354at2759"/>
<dbReference type="AlphaFoldDB" id="A0A7H9B0P0"/>
<organism evidence="8 9">
    <name type="scientific">Zygotorulaspora mrakii</name>
    <name type="common">Zygosaccharomyces mrakii</name>
    <dbReference type="NCBI Taxonomy" id="42260"/>
    <lineage>
        <taxon>Eukaryota</taxon>
        <taxon>Fungi</taxon>
        <taxon>Dikarya</taxon>
        <taxon>Ascomycota</taxon>
        <taxon>Saccharomycotina</taxon>
        <taxon>Saccharomycetes</taxon>
        <taxon>Saccharomycetales</taxon>
        <taxon>Saccharomycetaceae</taxon>
        <taxon>Zygotorulaspora</taxon>
    </lineage>
</organism>
<dbReference type="RefSeq" id="XP_037143267.1">
    <property type="nucleotide sequence ID" value="XM_037287372.1"/>
</dbReference>
<comment type="similarity">
    <text evidence="3">Belongs to the MNN1/MNT family.</text>
</comment>
<dbReference type="GO" id="GO:0005794">
    <property type="term" value="C:Golgi apparatus"/>
    <property type="evidence" value="ECO:0007669"/>
    <property type="project" value="UniProtKB-SubCell"/>
</dbReference>
<evidence type="ECO:0000256" key="6">
    <source>
        <dbReference type="ARBA" id="ARBA00023180"/>
    </source>
</evidence>
<protein>
    <submittedName>
        <fullName evidence="8">Uncharacterized protein</fullName>
    </submittedName>
</protein>
<proteinExistence type="inferred from homology"/>
<evidence type="ECO:0000313" key="9">
    <source>
        <dbReference type="Proteomes" id="UP000509704"/>
    </source>
</evidence>
<evidence type="ECO:0000256" key="3">
    <source>
        <dbReference type="ARBA" id="ARBA00009105"/>
    </source>
</evidence>
<dbReference type="FunFam" id="3.90.550.10:FF:000177">
    <property type="entry name" value="MNN5p Alpha-1,2-mannosyltransferase"/>
    <property type="match status" value="1"/>
</dbReference>
<dbReference type="SUPFAM" id="SSF53448">
    <property type="entry name" value="Nucleotide-diphospho-sugar transferases"/>
    <property type="match status" value="1"/>
</dbReference>
<dbReference type="Pfam" id="PF11051">
    <property type="entry name" value="Mannosyl_trans3"/>
    <property type="match status" value="1"/>
</dbReference>
<evidence type="ECO:0000256" key="2">
    <source>
        <dbReference type="ARBA" id="ARBA00004922"/>
    </source>
</evidence>
<dbReference type="InterPro" id="IPR022751">
    <property type="entry name" value="Alpha_mannosyltransferase"/>
</dbReference>
<keyword evidence="7" id="KW-0812">Transmembrane</keyword>
<keyword evidence="5" id="KW-0333">Golgi apparatus</keyword>